<proteinExistence type="predicted"/>
<feature type="non-terminal residue" evidence="2">
    <location>
        <position position="1"/>
    </location>
</feature>
<protein>
    <submittedName>
        <fullName evidence="2">Receptor tyrosine-protein kinase erbB-2</fullName>
    </submittedName>
</protein>
<feature type="region of interest" description="Disordered" evidence="1">
    <location>
        <begin position="78"/>
        <end position="118"/>
    </location>
</feature>
<sequence length="118" mass="13161">PEEWGWVRSGKELQPIQTAKDVAPLALLKMISCACKKGCGGACSCVKVGLKCSPICKHCYGSQCSNCLEIVVDEEMTEEERLEQALEPQEEAQEVDSTYLPPRPPTPTERPSKRLRRR</sequence>
<name>A0A0A9X587_LYGHE</name>
<keyword evidence="2" id="KW-0675">Receptor</keyword>
<evidence type="ECO:0000256" key="1">
    <source>
        <dbReference type="SAM" id="MobiDB-lite"/>
    </source>
</evidence>
<dbReference type="EMBL" id="GBHO01031344">
    <property type="protein sequence ID" value="JAG12260.1"/>
    <property type="molecule type" value="Transcribed_RNA"/>
</dbReference>
<reference evidence="2" key="1">
    <citation type="journal article" date="2014" name="PLoS ONE">
        <title>Transcriptome-Based Identification of ABC Transporters in the Western Tarnished Plant Bug Lygus hesperus.</title>
        <authorList>
            <person name="Hull J.J."/>
            <person name="Chaney K."/>
            <person name="Geib S.M."/>
            <person name="Fabrick J.A."/>
            <person name="Brent C.S."/>
            <person name="Walsh D."/>
            <person name="Lavine L.C."/>
        </authorList>
    </citation>
    <scope>NUCLEOTIDE SEQUENCE</scope>
</reference>
<reference evidence="2" key="2">
    <citation type="submission" date="2014-07" db="EMBL/GenBank/DDBJ databases">
        <authorList>
            <person name="Hull J."/>
        </authorList>
    </citation>
    <scope>NUCLEOTIDE SEQUENCE</scope>
</reference>
<accession>A0A0A9X587</accession>
<keyword evidence="2" id="KW-0808">Transferase</keyword>
<organism evidence="2">
    <name type="scientific">Lygus hesperus</name>
    <name type="common">Western plant bug</name>
    <dbReference type="NCBI Taxonomy" id="30085"/>
    <lineage>
        <taxon>Eukaryota</taxon>
        <taxon>Metazoa</taxon>
        <taxon>Ecdysozoa</taxon>
        <taxon>Arthropoda</taxon>
        <taxon>Hexapoda</taxon>
        <taxon>Insecta</taxon>
        <taxon>Pterygota</taxon>
        <taxon>Neoptera</taxon>
        <taxon>Paraneoptera</taxon>
        <taxon>Hemiptera</taxon>
        <taxon>Heteroptera</taxon>
        <taxon>Panheteroptera</taxon>
        <taxon>Cimicomorpha</taxon>
        <taxon>Miridae</taxon>
        <taxon>Mirini</taxon>
        <taxon>Lygus</taxon>
    </lineage>
</organism>
<evidence type="ECO:0000313" key="2">
    <source>
        <dbReference type="EMBL" id="JAG12260.1"/>
    </source>
</evidence>
<dbReference type="AlphaFoldDB" id="A0A0A9X587"/>
<gene>
    <name evidence="2" type="primary">ERBB2</name>
    <name evidence="2" type="ORF">CM83_50791</name>
</gene>
<dbReference type="GO" id="GO:0016301">
    <property type="term" value="F:kinase activity"/>
    <property type="evidence" value="ECO:0007669"/>
    <property type="project" value="UniProtKB-KW"/>
</dbReference>
<keyword evidence="2" id="KW-0418">Kinase</keyword>